<gene>
    <name evidence="2" type="ORF">SD10_02185</name>
</gene>
<dbReference type="InterPro" id="IPR014044">
    <property type="entry name" value="CAP_dom"/>
</dbReference>
<keyword evidence="3" id="KW-1185">Reference proteome</keyword>
<evidence type="ECO:0000259" key="1">
    <source>
        <dbReference type="Pfam" id="PF00188"/>
    </source>
</evidence>
<dbReference type="Pfam" id="PF00188">
    <property type="entry name" value="CAP"/>
    <property type="match status" value="1"/>
</dbReference>
<dbReference type="CDD" id="cd05379">
    <property type="entry name" value="CAP_bacterial"/>
    <property type="match status" value="1"/>
</dbReference>
<dbReference type="PANTHER" id="PTHR31157:SF1">
    <property type="entry name" value="SCP DOMAIN-CONTAINING PROTEIN"/>
    <property type="match status" value="1"/>
</dbReference>
<proteinExistence type="predicted"/>
<dbReference type="SUPFAM" id="SSF55797">
    <property type="entry name" value="PR-1-like"/>
    <property type="match status" value="1"/>
</dbReference>
<organism evidence="2 3">
    <name type="scientific">Spirosoma radiotolerans</name>
    <dbReference type="NCBI Taxonomy" id="1379870"/>
    <lineage>
        <taxon>Bacteria</taxon>
        <taxon>Pseudomonadati</taxon>
        <taxon>Bacteroidota</taxon>
        <taxon>Cytophagia</taxon>
        <taxon>Cytophagales</taxon>
        <taxon>Cytophagaceae</taxon>
        <taxon>Spirosoma</taxon>
    </lineage>
</organism>
<dbReference type="OrthoDB" id="982527at2"/>
<sequence>MNWWIVLQVGRWVTSITGLSEAYLLSDEAFFAQPISQQVMVLEKPDSALLDVALFQATNEARRVAGLSILQFDWALYQAARSHAESMIQHDYTSHENLYQLSDLTLLNRVKKQTNRFGRLAENIGRYQTIDTPEWFSARFNARRQQYEYLSSESKQLYGPYTYASYARYAVVQWLNSPHHRDNLLNPLYTHVGCATRLSTHPFKQRRPPFGQVVQNFGTPFTTTQVGR</sequence>
<feature type="domain" description="SCP" evidence="1">
    <location>
        <begin position="56"/>
        <end position="197"/>
    </location>
</feature>
<dbReference type="HOGENOM" id="CLU_1319252_0_0_10"/>
<reference evidence="2 3" key="1">
    <citation type="journal article" date="2014" name="Curr. Microbiol.">
        <title>Spirosoma radiotolerans sp. nov., a gamma-radiation-resistant bacterium isolated from gamma ray-irradiated soil.</title>
        <authorList>
            <person name="Lee J.J."/>
            <person name="Srinivasan S."/>
            <person name="Lim S."/>
            <person name="Joe M."/>
            <person name="Im S."/>
            <person name="Bae S.I."/>
            <person name="Park K.R."/>
            <person name="Han J.H."/>
            <person name="Park S.H."/>
            <person name="Joo B.M."/>
            <person name="Park S.J."/>
            <person name="Kim M.K."/>
        </authorList>
    </citation>
    <scope>NUCLEOTIDE SEQUENCE [LARGE SCALE GENOMIC DNA]</scope>
    <source>
        <strain evidence="2 3">DG5A</strain>
    </source>
</reference>
<dbReference type="PATRIC" id="fig|1379870.5.peg.489"/>
<dbReference type="AlphaFoldDB" id="A0A0E3ZTH1"/>
<dbReference type="Gene3D" id="3.40.33.10">
    <property type="entry name" value="CAP"/>
    <property type="match status" value="1"/>
</dbReference>
<dbReference type="PANTHER" id="PTHR31157">
    <property type="entry name" value="SCP DOMAIN-CONTAINING PROTEIN"/>
    <property type="match status" value="1"/>
</dbReference>
<dbReference type="InterPro" id="IPR035940">
    <property type="entry name" value="CAP_sf"/>
</dbReference>
<dbReference type="RefSeq" id="WP_046375482.1">
    <property type="nucleotide sequence ID" value="NZ_CP010429.1"/>
</dbReference>
<accession>A0A0E3ZTH1</accession>
<dbReference type="EMBL" id="CP010429">
    <property type="protein sequence ID" value="AKD53888.1"/>
    <property type="molecule type" value="Genomic_DNA"/>
</dbReference>
<dbReference type="KEGG" id="srd:SD10_02185"/>
<dbReference type="Proteomes" id="UP000033054">
    <property type="component" value="Chromosome"/>
</dbReference>
<name>A0A0E3ZTH1_9BACT</name>
<evidence type="ECO:0000313" key="2">
    <source>
        <dbReference type="EMBL" id="AKD53888.1"/>
    </source>
</evidence>
<protein>
    <recommendedName>
        <fullName evidence="1">SCP domain-containing protein</fullName>
    </recommendedName>
</protein>
<evidence type="ECO:0000313" key="3">
    <source>
        <dbReference type="Proteomes" id="UP000033054"/>
    </source>
</evidence>
<dbReference type="STRING" id="1379870.SD10_02185"/>